<name>A0ABU1HN40_9MICO</name>
<dbReference type="EMBL" id="JAVIZQ010000001">
    <property type="protein sequence ID" value="MDR6141266.1"/>
    <property type="molecule type" value="Genomic_DNA"/>
</dbReference>
<organism evidence="2 3">
    <name type="scientific">Microbacterium foliorum</name>
    <dbReference type="NCBI Taxonomy" id="104336"/>
    <lineage>
        <taxon>Bacteria</taxon>
        <taxon>Bacillati</taxon>
        <taxon>Actinomycetota</taxon>
        <taxon>Actinomycetes</taxon>
        <taxon>Micrococcales</taxon>
        <taxon>Microbacteriaceae</taxon>
        <taxon>Microbacterium</taxon>
    </lineage>
</organism>
<dbReference type="InterPro" id="IPR008136">
    <property type="entry name" value="CinA_C"/>
</dbReference>
<dbReference type="GO" id="GO:0019159">
    <property type="term" value="F:nicotinamide-nucleotide amidase activity"/>
    <property type="evidence" value="ECO:0007669"/>
    <property type="project" value="UniProtKB-EC"/>
</dbReference>
<sequence length="162" mass="16322">MTSASASEVLAALIERGWTLGIAESLSGGALAAEFVSVPGASASLRGAIVAYATPVKHTLLGVDDGLLDAHGPVHPDVALQMAAGARRALQVSGIPADVGVSTTGIAGPDSPDGQPVGTVHIAVVTPYTSVSEAFRFDGDRAQVRAQTVDAAVAMLARILRE</sequence>
<gene>
    <name evidence="2" type="ORF">QE375_000820</name>
</gene>
<dbReference type="Gene3D" id="3.90.950.20">
    <property type="entry name" value="CinA-like"/>
    <property type="match status" value="1"/>
</dbReference>
<dbReference type="Pfam" id="PF02464">
    <property type="entry name" value="CinA"/>
    <property type="match status" value="1"/>
</dbReference>
<evidence type="ECO:0000313" key="2">
    <source>
        <dbReference type="EMBL" id="MDR6141266.1"/>
    </source>
</evidence>
<dbReference type="Proteomes" id="UP001249291">
    <property type="component" value="Unassembled WGS sequence"/>
</dbReference>
<dbReference type="EC" id="3.5.1.42" evidence="2"/>
<feature type="domain" description="CinA C-terminal" evidence="1">
    <location>
        <begin position="5"/>
        <end position="159"/>
    </location>
</feature>
<evidence type="ECO:0000313" key="3">
    <source>
        <dbReference type="Proteomes" id="UP001249291"/>
    </source>
</evidence>
<dbReference type="NCBIfam" id="TIGR00199">
    <property type="entry name" value="PncC_domain"/>
    <property type="match status" value="1"/>
</dbReference>
<dbReference type="InterPro" id="IPR036653">
    <property type="entry name" value="CinA-like_C"/>
</dbReference>
<keyword evidence="3" id="KW-1185">Reference proteome</keyword>
<accession>A0ABU1HN40</accession>
<comment type="caution">
    <text evidence="2">The sequence shown here is derived from an EMBL/GenBank/DDBJ whole genome shotgun (WGS) entry which is preliminary data.</text>
</comment>
<keyword evidence="2" id="KW-0378">Hydrolase</keyword>
<dbReference type="RefSeq" id="WP_309687928.1">
    <property type="nucleotide sequence ID" value="NZ_JAVIZQ010000001.1"/>
</dbReference>
<evidence type="ECO:0000259" key="1">
    <source>
        <dbReference type="Pfam" id="PF02464"/>
    </source>
</evidence>
<protein>
    <submittedName>
        <fullName evidence="2">Nicotinamide-nucleotide amidase</fullName>
        <ecNumber evidence="2">3.5.1.42</ecNumber>
    </submittedName>
</protein>
<proteinExistence type="predicted"/>
<dbReference type="SUPFAM" id="SSF142433">
    <property type="entry name" value="CinA-like"/>
    <property type="match status" value="1"/>
</dbReference>
<reference evidence="2 3" key="1">
    <citation type="submission" date="2023-08" db="EMBL/GenBank/DDBJ databases">
        <title>Functional and genomic diversity of the sorghum phyllosphere microbiome.</title>
        <authorList>
            <person name="Shade A."/>
        </authorList>
    </citation>
    <scope>NUCLEOTIDE SEQUENCE [LARGE SCALE GENOMIC DNA]</scope>
    <source>
        <strain evidence="2 3">SORGH_AS_0445</strain>
    </source>
</reference>